<evidence type="ECO:0000313" key="1">
    <source>
        <dbReference type="EMBL" id="GAI61230.1"/>
    </source>
</evidence>
<sequence>MPVVTKIYLYCPYCGELLDCQDFQKHIKRKHGDKPQRFIIRQHPTRPVDADNVDKVGG</sequence>
<protein>
    <submittedName>
        <fullName evidence="1">Uncharacterized protein</fullName>
    </submittedName>
</protein>
<proteinExistence type="predicted"/>
<organism evidence="1">
    <name type="scientific">marine sediment metagenome</name>
    <dbReference type="NCBI Taxonomy" id="412755"/>
    <lineage>
        <taxon>unclassified sequences</taxon>
        <taxon>metagenomes</taxon>
        <taxon>ecological metagenomes</taxon>
    </lineage>
</organism>
<dbReference type="AlphaFoldDB" id="X1RDJ8"/>
<name>X1RDJ8_9ZZZZ</name>
<reference evidence="1" key="1">
    <citation type="journal article" date="2014" name="Front. Microbiol.">
        <title>High frequency of phylogenetically diverse reductive dehalogenase-homologous genes in deep subseafloor sedimentary metagenomes.</title>
        <authorList>
            <person name="Kawai M."/>
            <person name="Futagami T."/>
            <person name="Toyoda A."/>
            <person name="Takaki Y."/>
            <person name="Nishi S."/>
            <person name="Hori S."/>
            <person name="Arai W."/>
            <person name="Tsubouchi T."/>
            <person name="Morono Y."/>
            <person name="Uchiyama I."/>
            <person name="Ito T."/>
            <person name="Fujiyama A."/>
            <person name="Inagaki F."/>
            <person name="Takami H."/>
        </authorList>
    </citation>
    <scope>NUCLEOTIDE SEQUENCE</scope>
    <source>
        <strain evidence="1">Expedition CK06-06</strain>
    </source>
</reference>
<comment type="caution">
    <text evidence="1">The sequence shown here is derived from an EMBL/GenBank/DDBJ whole genome shotgun (WGS) entry which is preliminary data.</text>
</comment>
<accession>X1RDJ8</accession>
<gene>
    <name evidence="1" type="ORF">S12H4_01211</name>
</gene>
<dbReference type="EMBL" id="BARW01000222">
    <property type="protein sequence ID" value="GAI61230.1"/>
    <property type="molecule type" value="Genomic_DNA"/>
</dbReference>